<feature type="non-terminal residue" evidence="1">
    <location>
        <position position="289"/>
    </location>
</feature>
<reference evidence="1 2" key="1">
    <citation type="submission" date="2013-11" db="EMBL/GenBank/DDBJ databases">
        <title>Genome sequencing of Stegodyphus mimosarum.</title>
        <authorList>
            <person name="Bechsgaard J."/>
        </authorList>
    </citation>
    <scope>NUCLEOTIDE SEQUENCE [LARGE SCALE GENOMIC DNA]</scope>
</reference>
<accession>A0A087UIC6</accession>
<dbReference type="EMBL" id="KK119940">
    <property type="protein sequence ID" value="KFM77115.1"/>
    <property type="molecule type" value="Genomic_DNA"/>
</dbReference>
<evidence type="ECO:0000313" key="1">
    <source>
        <dbReference type="EMBL" id="KFM77115.1"/>
    </source>
</evidence>
<evidence type="ECO:0000313" key="2">
    <source>
        <dbReference type="Proteomes" id="UP000054359"/>
    </source>
</evidence>
<sequence>MWQQLQKEGSDVEDFPYQRFVKYSMEHGMMVLIDKAAGLPLFLEGRYLQCLVQIFPGEDTKIGTGKNQVINFLTEDLELDSPQRAPDWSDQPKRVIPEYDDRAFILISLYGLRPKFDTSSEKVLDKEGKDPKFNLQHAVAWGIATCFDKGAVFAGIHHIPLLKGRPSDDIIEKLSYLPLDYICKKFNTEVKVFEAASIEISIWDGHFSNSECPPLPVHTNLLNISSNPKKYLKAAENPTGVTAADLLKQGLSNPSEFNKYRNEIIKQLKTIFKTNLDGSLINSGYKATV</sequence>
<gene>
    <name evidence="1" type="ORF">X975_21457</name>
</gene>
<name>A0A087UIC6_STEMI</name>
<organism evidence="1 2">
    <name type="scientific">Stegodyphus mimosarum</name>
    <name type="common">African social velvet spider</name>
    <dbReference type="NCBI Taxonomy" id="407821"/>
    <lineage>
        <taxon>Eukaryota</taxon>
        <taxon>Metazoa</taxon>
        <taxon>Ecdysozoa</taxon>
        <taxon>Arthropoda</taxon>
        <taxon>Chelicerata</taxon>
        <taxon>Arachnida</taxon>
        <taxon>Araneae</taxon>
        <taxon>Araneomorphae</taxon>
        <taxon>Entelegynae</taxon>
        <taxon>Eresoidea</taxon>
        <taxon>Eresidae</taxon>
        <taxon>Stegodyphus</taxon>
    </lineage>
</organism>
<dbReference type="OMA" id="FAGIHHI"/>
<keyword evidence="2" id="KW-1185">Reference proteome</keyword>
<protein>
    <submittedName>
        <fullName evidence="1">Uncharacterized protein</fullName>
    </submittedName>
</protein>
<proteinExistence type="predicted"/>
<dbReference type="Proteomes" id="UP000054359">
    <property type="component" value="Unassembled WGS sequence"/>
</dbReference>
<dbReference type="OrthoDB" id="70142at2759"/>
<dbReference type="AlphaFoldDB" id="A0A087UIC6"/>